<accession>A0A645JKN6</accession>
<proteinExistence type="predicted"/>
<name>A0A645JKN6_9ZZZZ</name>
<comment type="caution">
    <text evidence="1">The sequence shown here is derived from an EMBL/GenBank/DDBJ whole genome shotgun (WGS) entry which is preliminary data.</text>
</comment>
<dbReference type="AlphaFoldDB" id="A0A645JKN6"/>
<organism evidence="1">
    <name type="scientific">bioreactor metagenome</name>
    <dbReference type="NCBI Taxonomy" id="1076179"/>
    <lineage>
        <taxon>unclassified sequences</taxon>
        <taxon>metagenomes</taxon>
        <taxon>ecological metagenomes</taxon>
    </lineage>
</organism>
<dbReference type="EMBL" id="VSSQ01143428">
    <property type="protein sequence ID" value="MPN63670.1"/>
    <property type="molecule type" value="Genomic_DNA"/>
</dbReference>
<protein>
    <submittedName>
        <fullName evidence="1">Uncharacterized protein</fullName>
    </submittedName>
</protein>
<reference evidence="1" key="1">
    <citation type="submission" date="2019-08" db="EMBL/GenBank/DDBJ databases">
        <authorList>
            <person name="Kucharzyk K."/>
            <person name="Murdoch R.W."/>
            <person name="Higgins S."/>
            <person name="Loffler F."/>
        </authorList>
    </citation>
    <scope>NUCLEOTIDE SEQUENCE</scope>
</reference>
<sequence length="66" mass="7523">MHRRVQIVDVFLHSSQYIFTSQVGCGDNGESRFQLGCDILFKMAGGKLHIPKGQHHKAHSHHRSQK</sequence>
<evidence type="ECO:0000313" key="1">
    <source>
        <dbReference type="EMBL" id="MPN63670.1"/>
    </source>
</evidence>
<gene>
    <name evidence="1" type="ORF">SDC9_211435</name>
</gene>